<reference evidence="1" key="1">
    <citation type="submission" date="2022-06" db="EMBL/GenBank/DDBJ databases">
        <title>Phylogenomic reconstructions and comparative analyses of Kickxellomycotina fungi.</title>
        <authorList>
            <person name="Reynolds N.K."/>
            <person name="Stajich J.E."/>
            <person name="Barry K."/>
            <person name="Grigoriev I.V."/>
            <person name="Crous P."/>
            <person name="Smith M.E."/>
        </authorList>
    </citation>
    <scope>NUCLEOTIDE SEQUENCE</scope>
    <source>
        <strain evidence="1">RSA 2271</strain>
    </source>
</reference>
<proteinExistence type="predicted"/>
<name>A0ACC1HL19_9FUNG</name>
<feature type="non-terminal residue" evidence="1">
    <location>
        <position position="250"/>
    </location>
</feature>
<organism evidence="1 2">
    <name type="scientific">Spiromyces aspiralis</name>
    <dbReference type="NCBI Taxonomy" id="68401"/>
    <lineage>
        <taxon>Eukaryota</taxon>
        <taxon>Fungi</taxon>
        <taxon>Fungi incertae sedis</taxon>
        <taxon>Zoopagomycota</taxon>
        <taxon>Kickxellomycotina</taxon>
        <taxon>Kickxellomycetes</taxon>
        <taxon>Kickxellales</taxon>
        <taxon>Kickxellaceae</taxon>
        <taxon>Spiromyces</taxon>
    </lineage>
</organism>
<dbReference type="Proteomes" id="UP001145114">
    <property type="component" value="Unassembled WGS sequence"/>
</dbReference>
<protein>
    <submittedName>
        <fullName evidence="1">Serine/threonine-protein phosphatase 2A activator</fullName>
    </submittedName>
</protein>
<evidence type="ECO:0000313" key="1">
    <source>
        <dbReference type="EMBL" id="KAJ1677189.1"/>
    </source>
</evidence>
<accession>A0ACC1HL19</accession>
<dbReference type="EMBL" id="JAMZIH010002842">
    <property type="protein sequence ID" value="KAJ1677189.1"/>
    <property type="molecule type" value="Genomic_DNA"/>
</dbReference>
<gene>
    <name evidence="1" type="primary">PPP2R4_2</name>
    <name evidence="1" type="ORF">EV182_006689</name>
</gene>
<sequence length="250" mass="28982">MVDRPLLRECNGNSTAIQQRPPRHPDVDVITTLWNSDRAMEAGFTEPRREILDLPHFTRWLQSRAYVEYKGFIETLNDSVTGKKVSEVGPLSERVIRVVEMLNTVQGWIRELPPDTTRAQRFGNTRFRDWVKRLEEMSEMLLMDLLPERSHPAIVELKAYLEQSFGNSARIDYGSGHEMYFVVWLFCMSKIGYFAPSDGPAMVLVLFSKYLDVVRDLQRTYNLEPAGSHGVWGLDDYQFLPYYFGSAQFI</sequence>
<evidence type="ECO:0000313" key="2">
    <source>
        <dbReference type="Proteomes" id="UP001145114"/>
    </source>
</evidence>
<keyword evidence="2" id="KW-1185">Reference proteome</keyword>
<comment type="caution">
    <text evidence="1">The sequence shown here is derived from an EMBL/GenBank/DDBJ whole genome shotgun (WGS) entry which is preliminary data.</text>
</comment>